<reference evidence="1 2" key="1">
    <citation type="submission" date="2018-09" db="EMBL/GenBank/DDBJ databases">
        <title>The draft genome of Acinetobacter sp. strains.</title>
        <authorList>
            <person name="Qin J."/>
            <person name="Feng Y."/>
            <person name="Zong Z."/>
        </authorList>
    </citation>
    <scope>NUCLEOTIDE SEQUENCE [LARGE SCALE GENOMIC DNA]</scope>
    <source>
        <strain evidence="1 2">WCHAc060001</strain>
    </source>
</reference>
<accession>A0ABX9U5J3</accession>
<dbReference type="SUPFAM" id="SSF52540">
    <property type="entry name" value="P-loop containing nucleoside triphosphate hydrolases"/>
    <property type="match status" value="1"/>
</dbReference>
<protein>
    <submittedName>
        <fullName evidence="1">ATP-binding protein</fullName>
    </submittedName>
</protein>
<dbReference type="Gene3D" id="3.40.50.300">
    <property type="entry name" value="P-loop containing nucleotide triphosphate hydrolases"/>
    <property type="match status" value="1"/>
</dbReference>
<comment type="caution">
    <text evidence="1">The sequence shown here is derived from an EMBL/GenBank/DDBJ whole genome shotgun (WGS) entry which is preliminary data.</text>
</comment>
<dbReference type="EMBL" id="RCHE01000033">
    <property type="protein sequence ID" value="RLL41593.1"/>
    <property type="molecule type" value="Genomic_DNA"/>
</dbReference>
<proteinExistence type="predicted"/>
<keyword evidence="2" id="KW-1185">Reference proteome</keyword>
<dbReference type="GO" id="GO:0005524">
    <property type="term" value="F:ATP binding"/>
    <property type="evidence" value="ECO:0007669"/>
    <property type="project" value="UniProtKB-KW"/>
</dbReference>
<evidence type="ECO:0000313" key="1">
    <source>
        <dbReference type="EMBL" id="RLL41593.1"/>
    </source>
</evidence>
<keyword evidence="1" id="KW-0067">ATP-binding</keyword>
<dbReference type="RefSeq" id="WP_121532840.1">
    <property type="nucleotide sequence ID" value="NZ_RCHE01000033.1"/>
</dbReference>
<sequence length="428" mass="49572">MIFTKIRLKSWYSFKDATLDLTYPRKISANTIDYEYLKKFEKINFKRVQIISGANSSGKTSFSKAVSAIRDFIALNTISPYVQEGQRSPEENVGFEVEFISEKIRSIDELHDKNFTPSVFTASDYEYFSSLEVTFHDHLPSTNRSGTSLRYSYRYFSVPIQKIDTITSLRKKIECLKNGENLKDGISLIFEKSKHDERKFFDRLEYYYFPSAIAYLCGDISHPIIDQKSKTSLRKDILYKILKTFDPSIMGVSDAIHEDSKQHNGFYVDFSNGKSLYISKEGDITENKHLLSQGTHQAVSLAKFVSNVINFSFSGKDASFMYVLDENMANVQSEIEKSMINLIIEKMEDSSQFFYNTHNYEVLEMNLPIHSFVFIKRDENNNSTFIQAEHRFNKNDRTILSYVKNDVLGTLPDTHLIEDLLYDDEDVL</sequence>
<keyword evidence="1" id="KW-0547">Nucleotide-binding</keyword>
<evidence type="ECO:0000313" key="2">
    <source>
        <dbReference type="Proteomes" id="UP000273105"/>
    </source>
</evidence>
<organism evidence="1 2">
    <name type="scientific">Acinetobacter cumulans</name>
    <dbReference type="NCBI Taxonomy" id="2136182"/>
    <lineage>
        <taxon>Bacteria</taxon>
        <taxon>Pseudomonadati</taxon>
        <taxon>Pseudomonadota</taxon>
        <taxon>Gammaproteobacteria</taxon>
        <taxon>Moraxellales</taxon>
        <taxon>Moraxellaceae</taxon>
        <taxon>Acinetobacter</taxon>
    </lineage>
</organism>
<dbReference type="Proteomes" id="UP000273105">
    <property type="component" value="Unassembled WGS sequence"/>
</dbReference>
<dbReference type="InterPro" id="IPR027417">
    <property type="entry name" value="P-loop_NTPase"/>
</dbReference>
<name>A0ABX9U5J3_9GAMM</name>
<gene>
    <name evidence="1" type="ORF">D9K79_12760</name>
</gene>